<dbReference type="AlphaFoldDB" id="A0A0K2U6F9"/>
<accession>A0A0K2U6F9</accession>
<proteinExistence type="predicted"/>
<evidence type="ECO:0000313" key="1">
    <source>
        <dbReference type="EMBL" id="CDW33818.1"/>
    </source>
</evidence>
<organism evidence="1">
    <name type="scientific">Lepeophtheirus salmonis</name>
    <name type="common">Salmon louse</name>
    <name type="synonym">Caligus salmonis</name>
    <dbReference type="NCBI Taxonomy" id="72036"/>
    <lineage>
        <taxon>Eukaryota</taxon>
        <taxon>Metazoa</taxon>
        <taxon>Ecdysozoa</taxon>
        <taxon>Arthropoda</taxon>
        <taxon>Crustacea</taxon>
        <taxon>Multicrustacea</taxon>
        <taxon>Hexanauplia</taxon>
        <taxon>Copepoda</taxon>
        <taxon>Siphonostomatoida</taxon>
        <taxon>Caligidae</taxon>
        <taxon>Lepeophtheirus</taxon>
    </lineage>
</organism>
<protein>
    <submittedName>
        <fullName evidence="1">Uncharacterized protein</fullName>
    </submittedName>
</protein>
<dbReference type="EMBL" id="HACA01016457">
    <property type="protein sequence ID" value="CDW33818.1"/>
    <property type="molecule type" value="Transcribed_RNA"/>
</dbReference>
<sequence length="66" mass="7925">MNEFIRKETGLILVAQKTWISVYCNYCLGVLKSHNGLIPYEYSYDTLCMYRVRIRCSYYHKNYNGK</sequence>
<name>A0A0K2U6F9_LEPSM</name>
<reference evidence="1" key="1">
    <citation type="submission" date="2014-05" db="EMBL/GenBank/DDBJ databases">
        <authorList>
            <person name="Chronopoulou M."/>
        </authorList>
    </citation>
    <scope>NUCLEOTIDE SEQUENCE</scope>
    <source>
        <tissue evidence="1">Whole organism</tissue>
    </source>
</reference>